<keyword evidence="3" id="KW-1185">Reference proteome</keyword>
<organism evidence="2 3">
    <name type="scientific">Palleronia marisminoris</name>
    <dbReference type="NCBI Taxonomy" id="315423"/>
    <lineage>
        <taxon>Bacteria</taxon>
        <taxon>Pseudomonadati</taxon>
        <taxon>Pseudomonadota</taxon>
        <taxon>Alphaproteobacteria</taxon>
        <taxon>Rhodobacterales</taxon>
        <taxon>Roseobacteraceae</taxon>
        <taxon>Palleronia</taxon>
    </lineage>
</organism>
<dbReference type="Proteomes" id="UP000193870">
    <property type="component" value="Unassembled WGS sequence"/>
</dbReference>
<dbReference type="RefSeq" id="WP_085853458.1">
    <property type="nucleotide sequence ID" value="NZ_FOPF01000003.1"/>
</dbReference>
<dbReference type="STRING" id="315423.SAMN04488020_103168"/>
<dbReference type="Gene3D" id="3.40.50.720">
    <property type="entry name" value="NAD(P)-binding Rossmann-like Domain"/>
    <property type="match status" value="1"/>
</dbReference>
<dbReference type="InterPro" id="IPR016040">
    <property type="entry name" value="NAD(P)-bd_dom"/>
</dbReference>
<dbReference type="InterPro" id="IPR036291">
    <property type="entry name" value="NAD(P)-bd_dom_sf"/>
</dbReference>
<dbReference type="PANTHER" id="PTHR43000">
    <property type="entry name" value="DTDP-D-GLUCOSE 4,6-DEHYDRATASE-RELATED"/>
    <property type="match status" value="1"/>
</dbReference>
<gene>
    <name evidence="2" type="primary">rfbG</name>
    <name evidence="2" type="ORF">PAM7066_01448</name>
</gene>
<dbReference type="NCBIfam" id="TIGR02622">
    <property type="entry name" value="CDP_4_6_dhtase"/>
    <property type="match status" value="1"/>
</dbReference>
<reference evidence="2 3" key="1">
    <citation type="submission" date="2017-03" db="EMBL/GenBank/DDBJ databases">
        <authorList>
            <person name="Afonso C.L."/>
            <person name="Miller P.J."/>
            <person name="Scott M.A."/>
            <person name="Spackman E."/>
            <person name="Goraichik I."/>
            <person name="Dimitrov K.M."/>
            <person name="Suarez D.L."/>
            <person name="Swayne D.E."/>
        </authorList>
    </citation>
    <scope>NUCLEOTIDE SEQUENCE [LARGE SCALE GENOMIC DNA]</scope>
    <source>
        <strain evidence="2 3">CECT 7066</strain>
    </source>
</reference>
<dbReference type="EC" id="4.2.1.45" evidence="2"/>
<protein>
    <submittedName>
        <fullName evidence="2">CDP-glucose 4,6-dehydratase</fullName>
        <ecNumber evidence="2">4.2.1.45</ecNumber>
    </submittedName>
</protein>
<feature type="domain" description="NAD(P)-binding" evidence="1">
    <location>
        <begin position="12"/>
        <end position="326"/>
    </location>
</feature>
<dbReference type="OrthoDB" id="9801785at2"/>
<dbReference type="AlphaFoldDB" id="A0A1Y5S8F1"/>
<evidence type="ECO:0000259" key="1">
    <source>
        <dbReference type="Pfam" id="PF16363"/>
    </source>
</evidence>
<sequence length="356" mass="38942">MDLSRLDGCRVLLTGHTGFKGGWMAHWLTRLGASVTGLALPAEDPRGVWHAARLSELVDNRVADIRDAGAVATALDGIDADLVIHMAAQSLVRPSYEEPVETFATNVMGTAHVLEAARRMSSLRAVIVVTSDKCYDNREWLWGYRENDPMGGKDPYSASKGCTELLAASWRHSFFSDPAGPQLATVRAGNVVGGGDWSRDRLVPDFVRATLAAEPIRIRSPQSVRPWQHVLEPLAGYLALAHRMLGPEAALLAEGWNFGPDPRGVADVETVCTRLAACWPGDAARVVNERRNDDPPEANLLRLDSTKAETRLGWRPRLTLDATLSMTADWYIAQSSGADMRTIGEEQIQFYRGMAA</sequence>
<dbReference type="InterPro" id="IPR013445">
    <property type="entry name" value="CDP_4_6_deHydtase"/>
</dbReference>
<dbReference type="SUPFAM" id="SSF51735">
    <property type="entry name" value="NAD(P)-binding Rossmann-fold domains"/>
    <property type="match status" value="1"/>
</dbReference>
<proteinExistence type="predicted"/>
<evidence type="ECO:0000313" key="2">
    <source>
        <dbReference type="EMBL" id="SLN34488.1"/>
    </source>
</evidence>
<dbReference type="Pfam" id="PF16363">
    <property type="entry name" value="GDP_Man_Dehyd"/>
    <property type="match status" value="1"/>
</dbReference>
<dbReference type="Gene3D" id="3.90.25.10">
    <property type="entry name" value="UDP-galactose 4-epimerase, domain 1"/>
    <property type="match status" value="1"/>
</dbReference>
<evidence type="ECO:0000313" key="3">
    <source>
        <dbReference type="Proteomes" id="UP000193870"/>
    </source>
</evidence>
<keyword evidence="2" id="KW-0456">Lyase</keyword>
<dbReference type="EMBL" id="FWFV01000003">
    <property type="protein sequence ID" value="SLN34488.1"/>
    <property type="molecule type" value="Genomic_DNA"/>
</dbReference>
<name>A0A1Y5S8F1_9RHOB</name>
<dbReference type="GO" id="GO:0047733">
    <property type="term" value="F:CDP-glucose 4,6-dehydratase activity"/>
    <property type="evidence" value="ECO:0007669"/>
    <property type="project" value="UniProtKB-EC"/>
</dbReference>
<accession>A0A1Y5S8F1</accession>